<feature type="compositionally biased region" description="Polar residues" evidence="1">
    <location>
        <begin position="77"/>
        <end position="90"/>
    </location>
</feature>
<accession>A0A7J0ELH3</accession>
<evidence type="ECO:0000313" key="3">
    <source>
        <dbReference type="Proteomes" id="UP000585474"/>
    </source>
</evidence>
<proteinExistence type="predicted"/>
<name>A0A7J0ELH3_9ERIC</name>
<dbReference type="AlphaFoldDB" id="A0A7J0ELH3"/>
<feature type="region of interest" description="Disordered" evidence="1">
    <location>
        <begin position="63"/>
        <end position="94"/>
    </location>
</feature>
<organism evidence="2 3">
    <name type="scientific">Actinidia rufa</name>
    <dbReference type="NCBI Taxonomy" id="165716"/>
    <lineage>
        <taxon>Eukaryota</taxon>
        <taxon>Viridiplantae</taxon>
        <taxon>Streptophyta</taxon>
        <taxon>Embryophyta</taxon>
        <taxon>Tracheophyta</taxon>
        <taxon>Spermatophyta</taxon>
        <taxon>Magnoliopsida</taxon>
        <taxon>eudicotyledons</taxon>
        <taxon>Gunneridae</taxon>
        <taxon>Pentapetalae</taxon>
        <taxon>asterids</taxon>
        <taxon>Ericales</taxon>
        <taxon>Actinidiaceae</taxon>
        <taxon>Actinidia</taxon>
    </lineage>
</organism>
<feature type="compositionally biased region" description="Basic and acidic residues" evidence="1">
    <location>
        <begin position="63"/>
        <end position="76"/>
    </location>
</feature>
<protein>
    <submittedName>
        <fullName evidence="2">Uncharacterized protein</fullName>
    </submittedName>
</protein>
<comment type="caution">
    <text evidence="2">The sequence shown here is derived from an EMBL/GenBank/DDBJ whole genome shotgun (WGS) entry which is preliminary data.</text>
</comment>
<evidence type="ECO:0000256" key="1">
    <source>
        <dbReference type="SAM" id="MobiDB-lite"/>
    </source>
</evidence>
<reference evidence="2 3" key="1">
    <citation type="submission" date="2019-07" db="EMBL/GenBank/DDBJ databases">
        <title>De Novo Assembly of kiwifruit Actinidia rufa.</title>
        <authorList>
            <person name="Sugita-Konishi S."/>
            <person name="Sato K."/>
            <person name="Mori E."/>
            <person name="Abe Y."/>
            <person name="Kisaki G."/>
            <person name="Hamano K."/>
            <person name="Suezawa K."/>
            <person name="Otani M."/>
            <person name="Fukuda T."/>
            <person name="Manabe T."/>
            <person name="Gomi K."/>
            <person name="Tabuchi M."/>
            <person name="Akimitsu K."/>
            <person name="Kataoka I."/>
        </authorList>
    </citation>
    <scope>NUCLEOTIDE SEQUENCE [LARGE SCALE GENOMIC DNA]</scope>
    <source>
        <strain evidence="3">cv. Fuchu</strain>
    </source>
</reference>
<gene>
    <name evidence="2" type="ORF">Acr_05g0007910</name>
</gene>
<dbReference type="EMBL" id="BJWL01000005">
    <property type="protein sequence ID" value="GFY87152.1"/>
    <property type="molecule type" value="Genomic_DNA"/>
</dbReference>
<dbReference type="Proteomes" id="UP000585474">
    <property type="component" value="Unassembled WGS sequence"/>
</dbReference>
<keyword evidence="3" id="KW-1185">Reference proteome</keyword>
<sequence>MLMHSRTLTPSVVKGCKAHKGAKFPPSQRPLKVHNKGRQRLVGLRRWSTGFAGGFRTRSEAYELRRRSTRPGEVRSESNSSVRGSKTQNMSRRRSASLRLIYKLEGRRTRSKLHRRSSRPREVRSWSNSSKTCLFRRHAPSRLWIWRAPLCAYLMSPRLASGKALQCASPCLARTFCAIDNTVDT</sequence>
<evidence type="ECO:0000313" key="2">
    <source>
        <dbReference type="EMBL" id="GFY87152.1"/>
    </source>
</evidence>